<sequence>MCGIIGILGAGATREVAEKMVAAQAHRGPDFDAVRQVGENEFLGHNRLSIIDLSGSANQPFESVCRRYTLVFNGEIYNYRELQIQLSTDYTFKTQSDTEVLLAAYIKYGKEVTSYLNGMFSFAVYDAVEKTLFAARDRFGVKPFYYYYANDQFIFSSEIAALFMAGVSKNINYSVWSSYFVYGSYGATDETFWKNIRQLPGGSQLIFRNNAVEIKRWYDFAQRVAEVKLLSEIESSLQIEELLLHATKLRFRADVPVGFNLSGGVDSSTLLGLIKAQNFDESLINVFTFVCNDPRYDELEWVRGMLAGTKFPLHVVPLEYRQVPELFDELSKHQLEPFGGIPTLAYSQIFKNARHLGVKVLLDGQGADEAWAGYDYYLNASDSVIQGTSKSPFRINVLDSEFRSRAEKPAIEKPFESDLKNLQYRDLFHTKLPRALRFNDRVSMLYGTELREPFLDYRLVEYVFAQPYDLKIKCGTQKWLLRQIASKYLDHNIVYAPKRPLQTPQREWLSIELKTWVLEMTECLKTHEFFDGKALVHELDAFFKGDNQSSFHIWQYISSAKLLFP</sequence>
<dbReference type="InterPro" id="IPR014729">
    <property type="entry name" value="Rossmann-like_a/b/a_fold"/>
</dbReference>
<dbReference type="PANTHER" id="PTHR43284">
    <property type="entry name" value="ASPARAGINE SYNTHETASE (GLUTAMINE-HYDROLYZING)"/>
    <property type="match status" value="1"/>
</dbReference>
<evidence type="ECO:0000256" key="9">
    <source>
        <dbReference type="PIRSR" id="PIRSR001589-2"/>
    </source>
</evidence>
<accession>A0A255ZU29</accession>
<evidence type="ECO:0000256" key="3">
    <source>
        <dbReference type="ARBA" id="ARBA00012737"/>
    </source>
</evidence>
<feature type="domain" description="Glutamine amidotransferase type-2" evidence="10">
    <location>
        <begin position="2"/>
        <end position="210"/>
    </location>
</feature>
<evidence type="ECO:0000256" key="8">
    <source>
        <dbReference type="PIRSR" id="PIRSR001589-1"/>
    </source>
</evidence>
<evidence type="ECO:0000313" key="11">
    <source>
        <dbReference type="EMBL" id="OYQ44260.1"/>
    </source>
</evidence>
<proteinExistence type="inferred from homology"/>
<dbReference type="SUPFAM" id="SSF52402">
    <property type="entry name" value="Adenine nucleotide alpha hydrolases-like"/>
    <property type="match status" value="1"/>
</dbReference>
<dbReference type="OrthoDB" id="9763290at2"/>
<dbReference type="EC" id="6.3.5.4" evidence="3"/>
<evidence type="ECO:0000256" key="7">
    <source>
        <dbReference type="ARBA" id="ARBA00048741"/>
    </source>
</evidence>
<keyword evidence="12" id="KW-1185">Reference proteome</keyword>
<evidence type="ECO:0000313" key="12">
    <source>
        <dbReference type="Proteomes" id="UP000216035"/>
    </source>
</evidence>
<dbReference type="CDD" id="cd00712">
    <property type="entry name" value="AsnB"/>
    <property type="match status" value="1"/>
</dbReference>
<dbReference type="InterPro" id="IPR006426">
    <property type="entry name" value="Asn_synth_AEB"/>
</dbReference>
<dbReference type="PROSITE" id="PS51278">
    <property type="entry name" value="GATASE_TYPE_2"/>
    <property type="match status" value="1"/>
</dbReference>
<evidence type="ECO:0000256" key="4">
    <source>
        <dbReference type="ARBA" id="ARBA00022741"/>
    </source>
</evidence>
<dbReference type="Gene3D" id="3.40.50.620">
    <property type="entry name" value="HUPs"/>
    <property type="match status" value="1"/>
</dbReference>
<dbReference type="InterPro" id="IPR017932">
    <property type="entry name" value="GATase_2_dom"/>
</dbReference>
<dbReference type="NCBIfam" id="TIGR01536">
    <property type="entry name" value="asn_synth_AEB"/>
    <property type="match status" value="1"/>
</dbReference>
<feature type="binding site" evidence="9">
    <location>
        <position position="97"/>
    </location>
    <ligand>
        <name>L-glutamine</name>
        <dbReference type="ChEBI" id="CHEBI:58359"/>
    </ligand>
</feature>
<keyword evidence="5 9" id="KW-0067">ATP-binding</keyword>
<keyword evidence="4 9" id="KW-0547">Nucleotide-binding</keyword>
<dbReference type="GO" id="GO:0006529">
    <property type="term" value="P:asparagine biosynthetic process"/>
    <property type="evidence" value="ECO:0007669"/>
    <property type="project" value="UniProtKB-KW"/>
</dbReference>
<keyword evidence="8" id="KW-0028">Amino-acid biosynthesis</keyword>
<dbReference type="PIRSF" id="PIRSF001589">
    <property type="entry name" value="Asn_synthetase_glu-h"/>
    <property type="match status" value="1"/>
</dbReference>
<dbReference type="InterPro" id="IPR029055">
    <property type="entry name" value="Ntn_hydrolases_N"/>
</dbReference>
<dbReference type="AlphaFoldDB" id="A0A255ZU29"/>
<dbReference type="PANTHER" id="PTHR43284:SF1">
    <property type="entry name" value="ASPARAGINE SYNTHETASE"/>
    <property type="match status" value="1"/>
</dbReference>
<gene>
    <name evidence="11" type="primary">asnB</name>
    <name evidence="11" type="ORF">CHX27_08105</name>
</gene>
<evidence type="ECO:0000259" key="10">
    <source>
        <dbReference type="PROSITE" id="PS51278"/>
    </source>
</evidence>
<keyword evidence="6 8" id="KW-0315">Glutamine amidotransferase</keyword>
<dbReference type="Pfam" id="PF13537">
    <property type="entry name" value="GATase_7"/>
    <property type="match status" value="1"/>
</dbReference>
<comment type="similarity">
    <text evidence="2">Belongs to the asparagine synthetase family.</text>
</comment>
<feature type="active site" description="For GATase activity" evidence="8">
    <location>
        <position position="2"/>
    </location>
</feature>
<dbReference type="Proteomes" id="UP000216035">
    <property type="component" value="Unassembled WGS sequence"/>
</dbReference>
<dbReference type="Pfam" id="PF00733">
    <property type="entry name" value="Asn_synthase"/>
    <property type="match status" value="1"/>
</dbReference>
<dbReference type="RefSeq" id="WP_094486260.1">
    <property type="nucleotide sequence ID" value="NZ_NOXX01000194.1"/>
</dbReference>
<keyword evidence="8" id="KW-0061">Asparagine biosynthesis</keyword>
<comment type="pathway">
    <text evidence="1">Amino-acid biosynthesis; L-asparagine biosynthesis; L-asparagine from L-aspartate (L-Gln route): step 1/1.</text>
</comment>
<evidence type="ECO:0000256" key="2">
    <source>
        <dbReference type="ARBA" id="ARBA00005752"/>
    </source>
</evidence>
<dbReference type="InterPro" id="IPR051786">
    <property type="entry name" value="ASN_synthetase/amidase"/>
</dbReference>
<comment type="catalytic activity">
    <reaction evidence="7">
        <text>L-aspartate + L-glutamine + ATP + H2O = L-asparagine + L-glutamate + AMP + diphosphate + H(+)</text>
        <dbReference type="Rhea" id="RHEA:12228"/>
        <dbReference type="ChEBI" id="CHEBI:15377"/>
        <dbReference type="ChEBI" id="CHEBI:15378"/>
        <dbReference type="ChEBI" id="CHEBI:29985"/>
        <dbReference type="ChEBI" id="CHEBI:29991"/>
        <dbReference type="ChEBI" id="CHEBI:30616"/>
        <dbReference type="ChEBI" id="CHEBI:33019"/>
        <dbReference type="ChEBI" id="CHEBI:58048"/>
        <dbReference type="ChEBI" id="CHEBI:58359"/>
        <dbReference type="ChEBI" id="CHEBI:456215"/>
        <dbReference type="EC" id="6.3.5.4"/>
    </reaction>
</comment>
<dbReference type="CDD" id="cd01991">
    <property type="entry name" value="Asn_synthase_B_C"/>
    <property type="match status" value="1"/>
</dbReference>
<evidence type="ECO:0000256" key="6">
    <source>
        <dbReference type="ARBA" id="ARBA00022962"/>
    </source>
</evidence>
<evidence type="ECO:0000256" key="5">
    <source>
        <dbReference type="ARBA" id="ARBA00022840"/>
    </source>
</evidence>
<dbReference type="Gene3D" id="3.60.20.10">
    <property type="entry name" value="Glutamine Phosphoribosylpyrophosphate, subunit 1, domain 1"/>
    <property type="match status" value="1"/>
</dbReference>
<dbReference type="GO" id="GO:0004066">
    <property type="term" value="F:asparagine synthase (glutamine-hydrolyzing) activity"/>
    <property type="evidence" value="ECO:0007669"/>
    <property type="project" value="UniProtKB-EC"/>
</dbReference>
<dbReference type="GO" id="GO:0005524">
    <property type="term" value="F:ATP binding"/>
    <property type="evidence" value="ECO:0007669"/>
    <property type="project" value="UniProtKB-KW"/>
</dbReference>
<dbReference type="SUPFAM" id="SSF56235">
    <property type="entry name" value="N-terminal nucleophile aminohydrolases (Ntn hydrolases)"/>
    <property type="match status" value="1"/>
</dbReference>
<comment type="caution">
    <text evidence="11">The sequence shown here is derived from an EMBL/GenBank/DDBJ whole genome shotgun (WGS) entry which is preliminary data.</text>
</comment>
<organism evidence="11 12">
    <name type="scientific">Flavobacterium aurantiibacter</name>
    <dbReference type="NCBI Taxonomy" id="2023067"/>
    <lineage>
        <taxon>Bacteria</taxon>
        <taxon>Pseudomonadati</taxon>
        <taxon>Bacteroidota</taxon>
        <taxon>Flavobacteriia</taxon>
        <taxon>Flavobacteriales</taxon>
        <taxon>Flavobacteriaceae</taxon>
        <taxon>Flavobacterium</taxon>
    </lineage>
</organism>
<dbReference type="EMBL" id="NOXX01000194">
    <property type="protein sequence ID" value="OYQ44260.1"/>
    <property type="molecule type" value="Genomic_DNA"/>
</dbReference>
<protein>
    <recommendedName>
        <fullName evidence="3">asparagine synthase (glutamine-hydrolyzing)</fullName>
        <ecNumber evidence="3">6.3.5.4</ecNumber>
    </recommendedName>
</protein>
<name>A0A255ZU29_9FLAO</name>
<dbReference type="InterPro" id="IPR033738">
    <property type="entry name" value="AsnB_N"/>
</dbReference>
<dbReference type="InterPro" id="IPR001962">
    <property type="entry name" value="Asn_synthase"/>
</dbReference>
<reference evidence="11 12" key="1">
    <citation type="submission" date="2017-07" db="EMBL/GenBank/DDBJ databases">
        <title>Flavobacterium cyanobacteriorum sp. nov., isolated from cyanobacterial aggregates in a eutrophic lake.</title>
        <authorList>
            <person name="Cai H."/>
        </authorList>
    </citation>
    <scope>NUCLEOTIDE SEQUENCE [LARGE SCALE GENOMIC DNA]</scope>
    <source>
        <strain evidence="11 12">TH167</strain>
    </source>
</reference>
<evidence type="ECO:0000256" key="1">
    <source>
        <dbReference type="ARBA" id="ARBA00005187"/>
    </source>
</evidence>